<reference evidence="2 3" key="1">
    <citation type="submission" date="2023-11" db="EMBL/GenBank/DDBJ databases">
        <authorList>
            <person name="Bao R."/>
        </authorList>
    </citation>
    <scope>NUCLEOTIDE SEQUENCE [LARGE SCALE GENOMIC DNA]</scope>
    <source>
        <strain evidence="2 3">PJ23</strain>
    </source>
</reference>
<dbReference type="Pfam" id="PF11154">
    <property type="entry name" value="DUF2934"/>
    <property type="match status" value="1"/>
</dbReference>
<evidence type="ECO:0000313" key="2">
    <source>
        <dbReference type="EMBL" id="MDX6807633.1"/>
    </source>
</evidence>
<sequence length="79" mass="8699">MDKDEMIRQRAYEIWNESGQPEGMEQEHWEQAKRDVEASSPPEPDAAGPTGAEIPPLAEVSDPPVQPTGDELKKATELG</sequence>
<comment type="caution">
    <text evidence="2">The sequence shown here is derived from an EMBL/GenBank/DDBJ whole genome shotgun (WGS) entry which is preliminary data.</text>
</comment>
<dbReference type="Proteomes" id="UP001274321">
    <property type="component" value="Unassembled WGS sequence"/>
</dbReference>
<gene>
    <name evidence="2" type="ORF">SCD90_16345</name>
</gene>
<organism evidence="2 3">
    <name type="scientific">Terrihabitans rhizophilus</name>
    <dbReference type="NCBI Taxonomy" id="3092662"/>
    <lineage>
        <taxon>Bacteria</taxon>
        <taxon>Pseudomonadati</taxon>
        <taxon>Pseudomonadota</taxon>
        <taxon>Alphaproteobacteria</taxon>
        <taxon>Hyphomicrobiales</taxon>
        <taxon>Terrihabitans</taxon>
    </lineage>
</organism>
<dbReference type="RefSeq" id="WP_319845774.1">
    <property type="nucleotide sequence ID" value="NZ_JAXAFJ010000014.1"/>
</dbReference>
<protein>
    <submittedName>
        <fullName evidence="2">DUF2934 domain-containing protein</fullName>
    </submittedName>
</protein>
<name>A0ABU4RU12_9HYPH</name>
<evidence type="ECO:0000256" key="1">
    <source>
        <dbReference type="SAM" id="MobiDB-lite"/>
    </source>
</evidence>
<dbReference type="InterPro" id="IPR021327">
    <property type="entry name" value="DUF2934"/>
</dbReference>
<feature type="region of interest" description="Disordered" evidence="1">
    <location>
        <begin position="13"/>
        <end position="79"/>
    </location>
</feature>
<feature type="compositionally biased region" description="Basic and acidic residues" evidence="1">
    <location>
        <begin position="70"/>
        <end position="79"/>
    </location>
</feature>
<accession>A0ABU4RU12</accession>
<dbReference type="EMBL" id="JAXAFJ010000014">
    <property type="protein sequence ID" value="MDX6807633.1"/>
    <property type="molecule type" value="Genomic_DNA"/>
</dbReference>
<feature type="compositionally biased region" description="Basic and acidic residues" evidence="1">
    <location>
        <begin position="25"/>
        <end position="37"/>
    </location>
</feature>
<proteinExistence type="predicted"/>
<evidence type="ECO:0000313" key="3">
    <source>
        <dbReference type="Proteomes" id="UP001274321"/>
    </source>
</evidence>
<keyword evidence="3" id="KW-1185">Reference proteome</keyword>